<dbReference type="Proteomes" id="UP001054252">
    <property type="component" value="Unassembled WGS sequence"/>
</dbReference>
<name>A0AAV5MZ63_9ROSI</name>
<feature type="non-terminal residue" evidence="2">
    <location>
        <position position="40"/>
    </location>
</feature>
<evidence type="ECO:0000256" key="1">
    <source>
        <dbReference type="SAM" id="MobiDB-lite"/>
    </source>
</evidence>
<sequence>MLGSSRNPGTGSREPSAWGSLNPSMGLKNPAGLGSSNPHL</sequence>
<accession>A0AAV5MZ63</accession>
<evidence type="ECO:0000313" key="3">
    <source>
        <dbReference type="Proteomes" id="UP001054252"/>
    </source>
</evidence>
<organism evidence="2 3">
    <name type="scientific">Rubroshorea leprosula</name>
    <dbReference type="NCBI Taxonomy" id="152421"/>
    <lineage>
        <taxon>Eukaryota</taxon>
        <taxon>Viridiplantae</taxon>
        <taxon>Streptophyta</taxon>
        <taxon>Embryophyta</taxon>
        <taxon>Tracheophyta</taxon>
        <taxon>Spermatophyta</taxon>
        <taxon>Magnoliopsida</taxon>
        <taxon>eudicotyledons</taxon>
        <taxon>Gunneridae</taxon>
        <taxon>Pentapetalae</taxon>
        <taxon>rosids</taxon>
        <taxon>malvids</taxon>
        <taxon>Malvales</taxon>
        <taxon>Dipterocarpaceae</taxon>
        <taxon>Rubroshorea</taxon>
    </lineage>
</organism>
<evidence type="ECO:0000313" key="2">
    <source>
        <dbReference type="EMBL" id="GKV53832.1"/>
    </source>
</evidence>
<protein>
    <submittedName>
        <fullName evidence="2">Uncharacterized protein</fullName>
    </submittedName>
</protein>
<feature type="compositionally biased region" description="Polar residues" evidence="1">
    <location>
        <begin position="1"/>
        <end position="10"/>
    </location>
</feature>
<feature type="region of interest" description="Disordered" evidence="1">
    <location>
        <begin position="1"/>
        <end position="40"/>
    </location>
</feature>
<dbReference type="EMBL" id="BPVZ01001997">
    <property type="protein sequence ID" value="GKV53832.1"/>
    <property type="molecule type" value="Genomic_DNA"/>
</dbReference>
<comment type="caution">
    <text evidence="2">The sequence shown here is derived from an EMBL/GenBank/DDBJ whole genome shotgun (WGS) entry which is preliminary data.</text>
</comment>
<dbReference type="AlphaFoldDB" id="A0AAV5MZ63"/>
<reference evidence="2 3" key="1">
    <citation type="journal article" date="2021" name="Commun. Biol.">
        <title>The genome of Shorea leprosula (Dipterocarpaceae) highlights the ecological relevance of drought in aseasonal tropical rainforests.</title>
        <authorList>
            <person name="Ng K.K.S."/>
            <person name="Kobayashi M.J."/>
            <person name="Fawcett J.A."/>
            <person name="Hatakeyama M."/>
            <person name="Paape T."/>
            <person name="Ng C.H."/>
            <person name="Ang C.C."/>
            <person name="Tnah L.H."/>
            <person name="Lee C.T."/>
            <person name="Nishiyama T."/>
            <person name="Sese J."/>
            <person name="O'Brien M.J."/>
            <person name="Copetti D."/>
            <person name="Mohd Noor M.I."/>
            <person name="Ong R.C."/>
            <person name="Putra M."/>
            <person name="Sireger I.Z."/>
            <person name="Indrioko S."/>
            <person name="Kosugi Y."/>
            <person name="Izuno A."/>
            <person name="Isagi Y."/>
            <person name="Lee S.L."/>
            <person name="Shimizu K.K."/>
        </authorList>
    </citation>
    <scope>NUCLEOTIDE SEQUENCE [LARGE SCALE GENOMIC DNA]</scope>
    <source>
        <strain evidence="2">214</strain>
    </source>
</reference>
<gene>
    <name evidence="2" type="ORF">SLEP1_g60345</name>
</gene>
<proteinExistence type="predicted"/>
<keyword evidence="3" id="KW-1185">Reference proteome</keyword>